<evidence type="ECO:0000313" key="3">
    <source>
        <dbReference type="Proteomes" id="UP000198727"/>
    </source>
</evidence>
<proteinExistence type="predicted"/>
<feature type="region of interest" description="Disordered" evidence="1">
    <location>
        <begin position="1"/>
        <end position="26"/>
    </location>
</feature>
<accession>A0A1I5QW09</accession>
<sequence length="264" mass="27970">MTSDDRTSEVGHPRTGDDPGLTGRAGRMAGWAARTGWSLGRRLPGARAAERGLRSLERLAFTELRRRLDDVDDPYHVALTQASAGGELGGAGQEPGVAVVPAVEPLRAAMAELLGRSVELGRERAREYLYAVILRQLTPDEARILAALSAGGSFPLLDVVERGGLGGAGRPVVRHASTVGTAAGVSLPDHVPVYVSRLITFGLAEAGAESAELAAQYDILRTDEVVRRAEGMARRAKLARGTLRISPFGLRFWQACDPAGPHPA</sequence>
<dbReference type="Gene3D" id="3.30.110.190">
    <property type="match status" value="1"/>
</dbReference>
<reference evidence="3" key="1">
    <citation type="submission" date="2016-10" db="EMBL/GenBank/DDBJ databases">
        <authorList>
            <person name="Varghese N."/>
            <person name="Submissions S."/>
        </authorList>
    </citation>
    <scope>NUCLEOTIDE SEQUENCE [LARGE SCALE GENOMIC DNA]</scope>
    <source>
        <strain evidence="3">CGMCC 4.5579</strain>
    </source>
</reference>
<dbReference type="InterPro" id="IPR025506">
    <property type="entry name" value="Abi_alpha"/>
</dbReference>
<dbReference type="AlphaFoldDB" id="A0A1I5QW09"/>
<organism evidence="2 3">
    <name type="scientific">Amycolatopsis arida</name>
    <dbReference type="NCBI Taxonomy" id="587909"/>
    <lineage>
        <taxon>Bacteria</taxon>
        <taxon>Bacillati</taxon>
        <taxon>Actinomycetota</taxon>
        <taxon>Actinomycetes</taxon>
        <taxon>Pseudonocardiales</taxon>
        <taxon>Pseudonocardiaceae</taxon>
        <taxon>Amycolatopsis</taxon>
    </lineage>
</organism>
<dbReference type="Pfam" id="PF14337">
    <property type="entry name" value="Abi_alpha"/>
    <property type="match status" value="1"/>
</dbReference>
<evidence type="ECO:0008006" key="4">
    <source>
        <dbReference type="Google" id="ProtNLM"/>
    </source>
</evidence>
<dbReference type="STRING" id="587909.SAMN05421810_102774"/>
<dbReference type="Proteomes" id="UP000198727">
    <property type="component" value="Unassembled WGS sequence"/>
</dbReference>
<keyword evidence="3" id="KW-1185">Reference proteome</keyword>
<evidence type="ECO:0000256" key="1">
    <source>
        <dbReference type="SAM" id="MobiDB-lite"/>
    </source>
</evidence>
<gene>
    <name evidence="2" type="ORF">SAMN05421810_102774</name>
</gene>
<evidence type="ECO:0000313" key="2">
    <source>
        <dbReference type="EMBL" id="SFP50211.1"/>
    </source>
</evidence>
<name>A0A1I5QW09_9PSEU</name>
<dbReference type="EMBL" id="FOWW01000002">
    <property type="protein sequence ID" value="SFP50211.1"/>
    <property type="molecule type" value="Genomic_DNA"/>
</dbReference>
<feature type="compositionally biased region" description="Basic and acidic residues" evidence="1">
    <location>
        <begin position="1"/>
        <end position="17"/>
    </location>
</feature>
<protein>
    <recommendedName>
        <fullName evidence="4">DUF4393 domain-containing protein</fullName>
    </recommendedName>
</protein>